<evidence type="ECO:0000313" key="3">
    <source>
        <dbReference type="Proteomes" id="UP000183180"/>
    </source>
</evidence>
<sequence>MRRLPAMLVALLLGLTALVGCSRTVDGEPVPVGAAGQSGSSDIDTDQFDKLLLECDVLPDAMIADVVAGGGFAERSFSGAICRWLVSGATDVVSVTFNWFEWGNVNLEKETAKKLGFQTENIKVASQSAFTQRDPARPGVCGVTARAPSRGIFTWFVEPRGAPQGDPCAAPIKLMELLLQGGQ</sequence>
<dbReference type="OrthoDB" id="4761308at2"/>
<dbReference type="InterPro" id="IPR024520">
    <property type="entry name" value="DUF3558"/>
</dbReference>
<dbReference type="Proteomes" id="UP000183180">
    <property type="component" value="Unassembled WGS sequence"/>
</dbReference>
<gene>
    <name evidence="2" type="ORF">SAMN04488548_136642</name>
</gene>
<dbReference type="RefSeq" id="WP_074854006.1">
    <property type="nucleotide sequence ID" value="NZ_FNLM01000036.1"/>
</dbReference>
<reference evidence="2 3" key="1">
    <citation type="submission" date="2016-10" db="EMBL/GenBank/DDBJ databases">
        <authorList>
            <person name="de Groot N.N."/>
        </authorList>
    </citation>
    <scope>NUCLEOTIDE SEQUENCE [LARGE SCALE GENOMIC DNA]</scope>
    <source>
        <strain evidence="2 3">DSM 44215</strain>
    </source>
</reference>
<evidence type="ECO:0008006" key="4">
    <source>
        <dbReference type="Google" id="ProtNLM"/>
    </source>
</evidence>
<evidence type="ECO:0000256" key="1">
    <source>
        <dbReference type="SAM" id="SignalP"/>
    </source>
</evidence>
<dbReference type="EMBL" id="FNLM01000036">
    <property type="protein sequence ID" value="SDU82533.1"/>
    <property type="molecule type" value="Genomic_DNA"/>
</dbReference>
<dbReference type="STRING" id="158898.SAMN04488548_136642"/>
<dbReference type="Pfam" id="PF12079">
    <property type="entry name" value="DUF3558"/>
    <property type="match status" value="1"/>
</dbReference>
<protein>
    <recommendedName>
        <fullName evidence="4">DUF3558 domain-containing protein</fullName>
    </recommendedName>
</protein>
<feature type="signal peptide" evidence="1">
    <location>
        <begin position="1"/>
        <end position="19"/>
    </location>
</feature>
<dbReference type="PROSITE" id="PS51257">
    <property type="entry name" value="PROKAR_LIPOPROTEIN"/>
    <property type="match status" value="1"/>
</dbReference>
<dbReference type="AlphaFoldDB" id="A0A1H2LNE9"/>
<accession>A0A1H2LNE9</accession>
<proteinExistence type="predicted"/>
<evidence type="ECO:0000313" key="2">
    <source>
        <dbReference type="EMBL" id="SDU82533.1"/>
    </source>
</evidence>
<keyword evidence="1" id="KW-0732">Signal</keyword>
<organism evidence="2 3">
    <name type="scientific">Gordonia westfalica</name>
    <dbReference type="NCBI Taxonomy" id="158898"/>
    <lineage>
        <taxon>Bacteria</taxon>
        <taxon>Bacillati</taxon>
        <taxon>Actinomycetota</taxon>
        <taxon>Actinomycetes</taxon>
        <taxon>Mycobacteriales</taxon>
        <taxon>Gordoniaceae</taxon>
        <taxon>Gordonia</taxon>
    </lineage>
</organism>
<name>A0A1H2LNE9_9ACTN</name>
<feature type="chain" id="PRO_5039452385" description="DUF3558 domain-containing protein" evidence="1">
    <location>
        <begin position="20"/>
        <end position="183"/>
    </location>
</feature>